<organism evidence="4 5">
    <name type="scientific">Porphyromonas loveana</name>
    <dbReference type="NCBI Taxonomy" id="1884669"/>
    <lineage>
        <taxon>Bacteria</taxon>
        <taxon>Pseudomonadati</taxon>
        <taxon>Bacteroidota</taxon>
        <taxon>Bacteroidia</taxon>
        <taxon>Bacteroidales</taxon>
        <taxon>Porphyromonadaceae</taxon>
        <taxon>Porphyromonas</taxon>
    </lineage>
</organism>
<dbReference type="AlphaFoldDB" id="A0A2U1FHK6"/>
<sequence length="840" mass="94426">MIQTNESDSFIRYHIMMQVFLCKNMMPSVLYRCSLILFLMLLCSAAMVAQTVRISGYVLDREDKPIPFAGVKVRGTGTGATTNLKGYYEFRMQSTTDSVTIEFSSMGYTGVSRSMPSLTQDVRLNVRLADADIELESVTVQASRRRLNTMERVSTKDIRVNAGPTGGVESLISTYAGVTQNNELSSQYSVRGGSYDENMVYVNGIEVYRPLLVRSAQQEGLSFVNPDLTQSVQFSAGGFTADYGDKMSSVLDIRYKQPQEKEGAILLGMLQSSLYYGSSAGRFSQITGLRYKSAKSLLGSTDTEAEYDPVYVDGQTFMTYSFSPNFSVNFLGNISRTRYTFIPQTRETSFGTLSDTKKLKIYFDGQEQDLFLTTFGALSLNLVPDEKQRHSLTLSAFNSNERETYDIRGEYFLNDVQLDAGGSSSSSSSSDSPNALGIGRNHEHARNRLNYRVVNVGYRGELKLNDKHRLQAGLSAQMEKITDHISEWERRDSVGYNLPHSEAVLLMYSNLFADTEMTGTRVSAFVQDRFNFSTGGGTFSLIPGIRASWWSFNQELLISPRISMRYSPENRPNLVIRAAAGLYYQAPFYKELRQTHQDADGNNIVVLNDKIRSQGAFHLLGGLDYTFEMGGRNYKFTAEAYYKSLFNINPYIIENVKIRYLGENIGTGYATGIDLKLFGELVPGVDSWITASIMKSRQNLDGYGSLPLMNAPTYNFSFFLQEYVPGNKRITATLRAALSGGLPQLNPSKGLSQPAFSSTAYKRVDLGMMYKWLDADDAFVRRSKLFSQMKAAYIGADLFNLFDMTNVNSYYWVSDAYQQQYAVPNYLTRRQFNLRLLVEF</sequence>
<feature type="domain" description="TonB-dependent receptor plug" evidence="3">
    <location>
        <begin position="152"/>
        <end position="245"/>
    </location>
</feature>
<dbReference type="PROSITE" id="PS52016">
    <property type="entry name" value="TONB_DEPENDENT_REC_3"/>
    <property type="match status" value="1"/>
</dbReference>
<gene>
    <name evidence="4" type="ORF">C7382_106109</name>
</gene>
<reference evidence="4 5" key="1">
    <citation type="submission" date="2018-04" db="EMBL/GenBank/DDBJ databases">
        <title>Genomic Encyclopedia of Type Strains, Phase IV (KMG-IV): sequencing the most valuable type-strain genomes for metagenomic binning, comparative biology and taxonomic classification.</title>
        <authorList>
            <person name="Goeker M."/>
        </authorList>
    </citation>
    <scope>NUCLEOTIDE SEQUENCE [LARGE SCALE GENOMIC DNA]</scope>
    <source>
        <strain evidence="4 5">DSM 28520</strain>
    </source>
</reference>
<comment type="similarity">
    <text evidence="1">Belongs to the TonB-dependent receptor family.</text>
</comment>
<protein>
    <submittedName>
        <fullName evidence="4">Outer membrane receptor protein involved in Fe transport</fullName>
    </submittedName>
</protein>
<name>A0A2U1FHK6_9PORP</name>
<dbReference type="Pfam" id="PF07715">
    <property type="entry name" value="Plug"/>
    <property type="match status" value="1"/>
</dbReference>
<dbReference type="Pfam" id="PF13715">
    <property type="entry name" value="CarbopepD_reg_2"/>
    <property type="match status" value="1"/>
</dbReference>
<feature type="region of interest" description="Disordered" evidence="2">
    <location>
        <begin position="422"/>
        <end position="441"/>
    </location>
</feature>
<evidence type="ECO:0000256" key="1">
    <source>
        <dbReference type="PROSITE-ProRule" id="PRU01360"/>
    </source>
</evidence>
<evidence type="ECO:0000313" key="4">
    <source>
        <dbReference type="EMBL" id="PVZ11646.1"/>
    </source>
</evidence>
<dbReference type="Proteomes" id="UP000245462">
    <property type="component" value="Unassembled WGS sequence"/>
</dbReference>
<keyword evidence="1" id="KW-0813">Transport</keyword>
<dbReference type="InterPro" id="IPR039426">
    <property type="entry name" value="TonB-dep_rcpt-like"/>
</dbReference>
<evidence type="ECO:0000256" key="2">
    <source>
        <dbReference type="SAM" id="MobiDB-lite"/>
    </source>
</evidence>
<proteinExistence type="inferred from homology"/>
<dbReference type="InterPro" id="IPR037066">
    <property type="entry name" value="Plug_dom_sf"/>
</dbReference>
<dbReference type="SUPFAM" id="SSF49464">
    <property type="entry name" value="Carboxypeptidase regulatory domain-like"/>
    <property type="match status" value="1"/>
</dbReference>
<keyword evidence="1" id="KW-1134">Transmembrane beta strand</keyword>
<keyword evidence="4" id="KW-0675">Receptor</keyword>
<keyword evidence="5" id="KW-1185">Reference proteome</keyword>
<dbReference type="GO" id="GO:0009279">
    <property type="term" value="C:cell outer membrane"/>
    <property type="evidence" value="ECO:0007669"/>
    <property type="project" value="UniProtKB-SubCell"/>
</dbReference>
<accession>A0A2U1FHK6</accession>
<dbReference type="Gene3D" id="2.60.40.1120">
    <property type="entry name" value="Carboxypeptidase-like, regulatory domain"/>
    <property type="match status" value="1"/>
</dbReference>
<evidence type="ECO:0000259" key="3">
    <source>
        <dbReference type="Pfam" id="PF07715"/>
    </source>
</evidence>
<keyword evidence="1" id="KW-0812">Transmembrane</keyword>
<dbReference type="InterPro" id="IPR012910">
    <property type="entry name" value="Plug_dom"/>
</dbReference>
<comment type="caution">
    <text evidence="4">The sequence shown here is derived from an EMBL/GenBank/DDBJ whole genome shotgun (WGS) entry which is preliminary data.</text>
</comment>
<dbReference type="Gene3D" id="2.170.130.10">
    <property type="entry name" value="TonB-dependent receptor, plug domain"/>
    <property type="match status" value="1"/>
</dbReference>
<comment type="subcellular location">
    <subcellularLocation>
        <location evidence="1">Cell outer membrane</location>
        <topology evidence="1">Multi-pass membrane protein</topology>
    </subcellularLocation>
</comment>
<dbReference type="SUPFAM" id="SSF56935">
    <property type="entry name" value="Porins"/>
    <property type="match status" value="1"/>
</dbReference>
<dbReference type="EMBL" id="QEKY01000006">
    <property type="protein sequence ID" value="PVZ11646.1"/>
    <property type="molecule type" value="Genomic_DNA"/>
</dbReference>
<keyword evidence="1" id="KW-0472">Membrane</keyword>
<evidence type="ECO:0000313" key="5">
    <source>
        <dbReference type="Proteomes" id="UP000245462"/>
    </source>
</evidence>
<keyword evidence="1" id="KW-0998">Cell outer membrane</keyword>
<dbReference type="InterPro" id="IPR008969">
    <property type="entry name" value="CarboxyPept-like_regulatory"/>
</dbReference>
<feature type="compositionally biased region" description="Low complexity" evidence="2">
    <location>
        <begin position="423"/>
        <end position="432"/>
    </location>
</feature>